<protein>
    <submittedName>
        <fullName evidence="1">Uncharacterized protein</fullName>
    </submittedName>
</protein>
<dbReference type="AlphaFoldDB" id="J3LS80"/>
<name>J3LS80_ORYBR</name>
<accession>J3LS80</accession>
<dbReference type="Proteomes" id="UP000006038">
    <property type="component" value="Chromosome 3"/>
</dbReference>
<keyword evidence="2" id="KW-1185">Reference proteome</keyword>
<sequence>MLQINIKNLKTNSKNEALKIQISSYAYMKLLNSGWLESPCWASAVFTVSMSDPNDASAVGQRRNKLPQRNKFTGNPSIFLTLNSKYIL</sequence>
<proteinExistence type="predicted"/>
<dbReference type="Gramene" id="OB03G39060.1">
    <property type="protein sequence ID" value="OB03G39060.1"/>
    <property type="gene ID" value="OB03G39060"/>
</dbReference>
<dbReference type="EnsemblPlants" id="OB03G39060.1">
    <property type="protein sequence ID" value="OB03G39060.1"/>
    <property type="gene ID" value="OB03G39060"/>
</dbReference>
<reference evidence="1" key="1">
    <citation type="journal article" date="2013" name="Nat. Commun.">
        <title>Whole-genome sequencing of Oryza brachyantha reveals mechanisms underlying Oryza genome evolution.</title>
        <authorList>
            <person name="Chen J."/>
            <person name="Huang Q."/>
            <person name="Gao D."/>
            <person name="Wang J."/>
            <person name="Lang Y."/>
            <person name="Liu T."/>
            <person name="Li B."/>
            <person name="Bai Z."/>
            <person name="Luis Goicoechea J."/>
            <person name="Liang C."/>
            <person name="Chen C."/>
            <person name="Zhang W."/>
            <person name="Sun S."/>
            <person name="Liao Y."/>
            <person name="Zhang X."/>
            <person name="Yang L."/>
            <person name="Song C."/>
            <person name="Wang M."/>
            <person name="Shi J."/>
            <person name="Liu G."/>
            <person name="Liu J."/>
            <person name="Zhou H."/>
            <person name="Zhou W."/>
            <person name="Yu Q."/>
            <person name="An N."/>
            <person name="Chen Y."/>
            <person name="Cai Q."/>
            <person name="Wang B."/>
            <person name="Liu B."/>
            <person name="Min J."/>
            <person name="Huang Y."/>
            <person name="Wu H."/>
            <person name="Li Z."/>
            <person name="Zhang Y."/>
            <person name="Yin Y."/>
            <person name="Song W."/>
            <person name="Jiang J."/>
            <person name="Jackson S.A."/>
            <person name="Wing R.A."/>
            <person name="Wang J."/>
            <person name="Chen M."/>
        </authorList>
    </citation>
    <scope>NUCLEOTIDE SEQUENCE [LARGE SCALE GENOMIC DNA]</scope>
    <source>
        <strain evidence="1">cv. IRGC 101232</strain>
    </source>
</reference>
<evidence type="ECO:0000313" key="2">
    <source>
        <dbReference type="Proteomes" id="UP000006038"/>
    </source>
</evidence>
<reference evidence="1" key="2">
    <citation type="submission" date="2013-04" db="UniProtKB">
        <authorList>
            <consortium name="EnsemblPlants"/>
        </authorList>
    </citation>
    <scope>IDENTIFICATION</scope>
</reference>
<dbReference type="HOGENOM" id="CLU_2472659_0_0_1"/>
<organism evidence="1">
    <name type="scientific">Oryza brachyantha</name>
    <name type="common">malo sina</name>
    <dbReference type="NCBI Taxonomy" id="4533"/>
    <lineage>
        <taxon>Eukaryota</taxon>
        <taxon>Viridiplantae</taxon>
        <taxon>Streptophyta</taxon>
        <taxon>Embryophyta</taxon>
        <taxon>Tracheophyta</taxon>
        <taxon>Spermatophyta</taxon>
        <taxon>Magnoliopsida</taxon>
        <taxon>Liliopsida</taxon>
        <taxon>Poales</taxon>
        <taxon>Poaceae</taxon>
        <taxon>BOP clade</taxon>
        <taxon>Oryzoideae</taxon>
        <taxon>Oryzeae</taxon>
        <taxon>Oryzinae</taxon>
        <taxon>Oryza</taxon>
    </lineage>
</organism>
<evidence type="ECO:0000313" key="1">
    <source>
        <dbReference type="EnsemblPlants" id="OB03G39060.1"/>
    </source>
</evidence>